<dbReference type="SUPFAM" id="SSF48452">
    <property type="entry name" value="TPR-like"/>
    <property type="match status" value="1"/>
</dbReference>
<proteinExistence type="predicted"/>
<dbReference type="GO" id="GO:0046813">
    <property type="term" value="P:receptor-mediated virion attachment to host cell"/>
    <property type="evidence" value="ECO:0007669"/>
    <property type="project" value="TreeGrafter"/>
</dbReference>
<keyword evidence="7" id="KW-1185">Reference proteome</keyword>
<dbReference type="InterPro" id="IPR019734">
    <property type="entry name" value="TPR_rpt"/>
</dbReference>
<dbReference type="Gene3D" id="1.25.40.10">
    <property type="entry name" value="Tetratricopeptide repeat domain"/>
    <property type="match status" value="1"/>
</dbReference>
<comment type="caution">
    <text evidence="6">The sequence shown here is derived from an EMBL/GenBank/DDBJ whole genome shotgun (WGS) entry which is preliminary data.</text>
</comment>
<evidence type="ECO:0000256" key="3">
    <source>
        <dbReference type="PROSITE-ProRule" id="PRU00339"/>
    </source>
</evidence>
<dbReference type="GO" id="GO:0009279">
    <property type="term" value="C:cell outer membrane"/>
    <property type="evidence" value="ECO:0007669"/>
    <property type="project" value="TreeGrafter"/>
</dbReference>
<dbReference type="PANTHER" id="PTHR44858">
    <property type="entry name" value="TETRATRICOPEPTIDE REPEAT PROTEIN 6"/>
    <property type="match status" value="1"/>
</dbReference>
<dbReference type="AlphaFoldDB" id="A0A934QIA3"/>
<dbReference type="Proteomes" id="UP000778970">
    <property type="component" value="Unassembled WGS sequence"/>
</dbReference>
<evidence type="ECO:0000256" key="5">
    <source>
        <dbReference type="SAM" id="SignalP"/>
    </source>
</evidence>
<dbReference type="Pfam" id="PF14559">
    <property type="entry name" value="TPR_19"/>
    <property type="match status" value="1"/>
</dbReference>
<feature type="repeat" description="TPR" evidence="3">
    <location>
        <begin position="201"/>
        <end position="234"/>
    </location>
</feature>
<evidence type="ECO:0000256" key="2">
    <source>
        <dbReference type="ARBA" id="ARBA00022803"/>
    </source>
</evidence>
<dbReference type="InterPro" id="IPR050498">
    <property type="entry name" value="Ycf3"/>
</dbReference>
<sequence>MSHFRLSPILAPLAFALILPTLPAAAQRGDDGFSFGPPTDSVETPRNLPADPSPKDSSAEAARRYADCLEMARNQPDTAIERARTWQDTGGGDPARHCEAVAHMTRGDYRRAGRMLEDLARTMSADIGEGPRITALSQASRAWLLANQPARAEAAATQALKLRPNDVELLLDRAHARFQAGHYWETIDDLNQAIEHAPQRPNLYVYRGSAYRYVDAPTMARENLERALEMDPGNIEALFELGALARLQGNTAAARQRWLEVIRQAPDSSLAQSARENLQRMDVQVDGGAG</sequence>
<organism evidence="6 7">
    <name type="scientific">Rhodovibrio salinarum</name>
    <dbReference type="NCBI Taxonomy" id="1087"/>
    <lineage>
        <taxon>Bacteria</taxon>
        <taxon>Pseudomonadati</taxon>
        <taxon>Pseudomonadota</taxon>
        <taxon>Alphaproteobacteria</taxon>
        <taxon>Rhodospirillales</taxon>
        <taxon>Rhodovibrionaceae</taxon>
        <taxon>Rhodovibrio</taxon>
    </lineage>
</organism>
<feature type="signal peptide" evidence="5">
    <location>
        <begin position="1"/>
        <end position="26"/>
    </location>
</feature>
<gene>
    <name evidence="6" type="ORF">CKO21_08530</name>
</gene>
<dbReference type="PANTHER" id="PTHR44858:SF1">
    <property type="entry name" value="UDP-N-ACETYLGLUCOSAMINE--PEPTIDE N-ACETYLGLUCOSAMINYLTRANSFERASE SPINDLY-RELATED"/>
    <property type="match status" value="1"/>
</dbReference>
<keyword evidence="5" id="KW-0732">Signal</keyword>
<feature type="region of interest" description="Disordered" evidence="4">
    <location>
        <begin position="29"/>
        <end position="62"/>
    </location>
</feature>
<evidence type="ECO:0000313" key="7">
    <source>
        <dbReference type="Proteomes" id="UP000778970"/>
    </source>
</evidence>
<evidence type="ECO:0000256" key="4">
    <source>
        <dbReference type="SAM" id="MobiDB-lite"/>
    </source>
</evidence>
<dbReference type="EMBL" id="NRRE01000022">
    <property type="protein sequence ID" value="MBK1697293.1"/>
    <property type="molecule type" value="Genomic_DNA"/>
</dbReference>
<dbReference type="RefSeq" id="WP_051431950.1">
    <property type="nucleotide sequence ID" value="NZ_NRRE01000022.1"/>
</dbReference>
<feature type="compositionally biased region" description="Basic and acidic residues" evidence="4">
    <location>
        <begin position="53"/>
        <end position="62"/>
    </location>
</feature>
<dbReference type="SMART" id="SM00028">
    <property type="entry name" value="TPR"/>
    <property type="match status" value="4"/>
</dbReference>
<feature type="chain" id="PRO_5037941810" description="Tetratricopeptide repeat protein" evidence="5">
    <location>
        <begin position="27"/>
        <end position="290"/>
    </location>
</feature>
<evidence type="ECO:0008006" key="8">
    <source>
        <dbReference type="Google" id="ProtNLM"/>
    </source>
</evidence>
<evidence type="ECO:0000313" key="6">
    <source>
        <dbReference type="EMBL" id="MBK1697293.1"/>
    </source>
</evidence>
<dbReference type="Pfam" id="PF13371">
    <property type="entry name" value="TPR_9"/>
    <property type="match status" value="1"/>
</dbReference>
<dbReference type="PROSITE" id="PS50005">
    <property type="entry name" value="TPR"/>
    <property type="match status" value="1"/>
</dbReference>
<accession>A0A934QIA3</accession>
<protein>
    <recommendedName>
        <fullName evidence="8">Tetratricopeptide repeat protein</fullName>
    </recommendedName>
</protein>
<keyword evidence="1" id="KW-0677">Repeat</keyword>
<reference evidence="6" key="1">
    <citation type="submission" date="2017-08" db="EMBL/GenBank/DDBJ databases">
        <authorList>
            <person name="Imhoff J.F."/>
            <person name="Rahn T."/>
            <person name="Kuenzel S."/>
            <person name="Neulinger S.C."/>
        </authorList>
    </citation>
    <scope>NUCLEOTIDE SEQUENCE</scope>
    <source>
        <strain evidence="6">DSM 9154</strain>
    </source>
</reference>
<keyword evidence="2 3" id="KW-0802">TPR repeat</keyword>
<evidence type="ECO:0000256" key="1">
    <source>
        <dbReference type="ARBA" id="ARBA00022737"/>
    </source>
</evidence>
<reference evidence="6" key="2">
    <citation type="journal article" date="2020" name="Microorganisms">
        <title>Osmotic Adaptation and Compatible Solute Biosynthesis of Phototrophic Bacteria as Revealed from Genome Analyses.</title>
        <authorList>
            <person name="Imhoff J.F."/>
            <person name="Rahn T."/>
            <person name="Kunzel S."/>
            <person name="Keller A."/>
            <person name="Neulinger S.C."/>
        </authorList>
    </citation>
    <scope>NUCLEOTIDE SEQUENCE</scope>
    <source>
        <strain evidence="6">DSM 9154</strain>
    </source>
</reference>
<dbReference type="InterPro" id="IPR011990">
    <property type="entry name" value="TPR-like_helical_dom_sf"/>
</dbReference>
<name>A0A934QIA3_9PROT</name>